<dbReference type="EMBL" id="JAUJFL010000008">
    <property type="protein sequence ID" value="KAK2598276.1"/>
    <property type="molecule type" value="Genomic_DNA"/>
</dbReference>
<feature type="region of interest" description="Disordered" evidence="1">
    <location>
        <begin position="594"/>
        <end position="627"/>
    </location>
</feature>
<feature type="compositionally biased region" description="Basic residues" evidence="1">
    <location>
        <begin position="615"/>
        <end position="627"/>
    </location>
</feature>
<accession>A0AAD9VZY3</accession>
<dbReference type="Proteomes" id="UP001265746">
    <property type="component" value="Unassembled WGS sequence"/>
</dbReference>
<reference evidence="2" key="1">
    <citation type="submission" date="2023-06" db="EMBL/GenBank/DDBJ databases">
        <authorList>
            <person name="Noh H."/>
        </authorList>
    </citation>
    <scope>NUCLEOTIDE SEQUENCE</scope>
    <source>
        <strain evidence="2">DUCC20226</strain>
    </source>
</reference>
<organism evidence="2 3">
    <name type="scientific">Phomopsis amygdali</name>
    <name type="common">Fusicoccum amygdali</name>
    <dbReference type="NCBI Taxonomy" id="1214568"/>
    <lineage>
        <taxon>Eukaryota</taxon>
        <taxon>Fungi</taxon>
        <taxon>Dikarya</taxon>
        <taxon>Ascomycota</taxon>
        <taxon>Pezizomycotina</taxon>
        <taxon>Sordariomycetes</taxon>
        <taxon>Sordariomycetidae</taxon>
        <taxon>Diaporthales</taxon>
        <taxon>Diaporthaceae</taxon>
        <taxon>Diaporthe</taxon>
    </lineage>
</organism>
<evidence type="ECO:0000313" key="2">
    <source>
        <dbReference type="EMBL" id="KAK2598276.1"/>
    </source>
</evidence>
<protein>
    <submittedName>
        <fullName evidence="2">Uncharacterized protein</fullName>
    </submittedName>
</protein>
<evidence type="ECO:0000313" key="3">
    <source>
        <dbReference type="Proteomes" id="UP001265746"/>
    </source>
</evidence>
<comment type="caution">
    <text evidence="2">The sequence shown here is derived from an EMBL/GenBank/DDBJ whole genome shotgun (WGS) entry which is preliminary data.</text>
</comment>
<dbReference type="AlphaFoldDB" id="A0AAD9VZY3"/>
<sequence>MCYFDLPFINSSVVVKFGVRETHLVQMASQSWDTANDVDWVADPAENDWLSILSGDADKIYGEDICKAILRGEKLPTNNLSRISHVTSLCVLRGIRHHHGFAVELLPRSAEQDPAFARALHARHIMSNEIPDISAAEEFPYCIWYPDTATEDTYRQLARRYPQMCYQVGRACAVAGYKDLYSELDLLPDIAIAEEARDSVTRSRSHRCDEGRSNDGSQDIFHQIVRHPVRWQVMDDYMGRVDLDCPRPARYGINGDTAVFSTLELRRDFRRLRPLSRFNSDKTRLDHPYVIDEELAPCYFNITEDWNVDEHASAFGDAQGSDCLTSDEMTELLWSPLPVDLPWGNKDLLILMAAYYGNVDRYARLRRPSRVSRAEAYCVIRGIYHNTMFAKWCSLQPDAGQHASAINARFIMTNDLSRITDDTPDADLPRQIWYPLRACAETYVELARRKPAARAAVARALIVADYQEAWDSVADIEPYNELMVEAKASANPHYLASLRRICAERGQDPDALKCKYPEDLGVPIDRLVERTTTNLVESLRVESIPWDGAGPGIYDGLGVDVSEVELFAAAPRELRPPEGSGSIDLVQFYHRGGYEQSAASDSSRASRGRGQSSRRGGRGRGRGKGMV</sequence>
<evidence type="ECO:0000256" key="1">
    <source>
        <dbReference type="SAM" id="MobiDB-lite"/>
    </source>
</evidence>
<name>A0AAD9VZY3_PHOAM</name>
<feature type="compositionally biased region" description="Low complexity" evidence="1">
    <location>
        <begin position="597"/>
        <end position="614"/>
    </location>
</feature>
<keyword evidence="3" id="KW-1185">Reference proteome</keyword>
<gene>
    <name evidence="2" type="ORF">N8I77_011699</name>
</gene>
<proteinExistence type="predicted"/>